<dbReference type="EMBL" id="NAFK01000168">
    <property type="protein sequence ID" value="OSJ26092.1"/>
    <property type="molecule type" value="Genomic_DNA"/>
</dbReference>
<evidence type="ECO:0000313" key="6">
    <source>
        <dbReference type="Proteomes" id="UP000193884"/>
    </source>
</evidence>
<dbReference type="EMBL" id="NAFI01000162">
    <property type="protein sequence ID" value="OSJ13666.1"/>
    <property type="molecule type" value="Genomic_DNA"/>
</dbReference>
<keyword evidence="6" id="KW-1185">Reference proteome</keyword>
<evidence type="ECO:0000313" key="4">
    <source>
        <dbReference type="EMBL" id="OSJ26092.1"/>
    </source>
</evidence>
<organism evidence="3 5">
    <name type="scientific">Bradyrhizobium canariense</name>
    <dbReference type="NCBI Taxonomy" id="255045"/>
    <lineage>
        <taxon>Bacteria</taxon>
        <taxon>Pseudomonadati</taxon>
        <taxon>Pseudomonadota</taxon>
        <taxon>Alphaproteobacteria</taxon>
        <taxon>Hyphomicrobiales</taxon>
        <taxon>Nitrobacteraceae</taxon>
        <taxon>Bradyrhizobium</taxon>
    </lineage>
</organism>
<evidence type="ECO:0000313" key="5">
    <source>
        <dbReference type="Proteomes" id="UP000193553"/>
    </source>
</evidence>
<dbReference type="InterPro" id="IPR000639">
    <property type="entry name" value="Epox_hydrolase-like"/>
</dbReference>
<dbReference type="InterPro" id="IPR029058">
    <property type="entry name" value="AB_hydrolase_fold"/>
</dbReference>
<protein>
    <submittedName>
        <fullName evidence="3">Alpha/beta hydrolase</fullName>
    </submittedName>
</protein>
<dbReference type="AlphaFoldDB" id="A0A1X3F7Q0"/>
<gene>
    <name evidence="4" type="ORF">BST63_22900</name>
    <name evidence="3" type="ORF">BSZ18_10905</name>
</gene>
<dbReference type="Pfam" id="PF00561">
    <property type="entry name" value="Abhydrolase_1"/>
    <property type="match status" value="1"/>
</dbReference>
<dbReference type="GO" id="GO:0016787">
    <property type="term" value="F:hydrolase activity"/>
    <property type="evidence" value="ECO:0007669"/>
    <property type="project" value="UniProtKB-KW"/>
</dbReference>
<evidence type="ECO:0000313" key="3">
    <source>
        <dbReference type="EMBL" id="OSJ13666.1"/>
    </source>
</evidence>
<name>A0A1X3F7Q0_9BRAD</name>
<sequence length="348" mass="38323">MTDRLQPISSEAELSLDQRTFSSPRQTTRYIECGPADGPLMIFVHGWPSISLMWRAQMEAFAADGWHCVAPDLRGYGGSSTPAANDAYTIEEIVTDMAELHDDLGGKPAIWVGHDWGCVVVGELVAHQPKRSRGVVLTSLAYQPDGHALRTVVPLVDRTIYPVDQYPDGQWDYYRYYNTHFEAAVADLDADLAASLASIFRPGDPAGIGKVSPNAMVTRNGGRFGAAHRAPPTEPDSALWPPADFDVLVQTFKAHGFRPSCAWYMNDDANIAYARKALNGGRLSQPVLFVNGDFDQICSITGNRQGDPMRATCPDLTVTSMPAGHWLPLERKAEHIEAIRTWLRSKKL</sequence>
<evidence type="ECO:0000259" key="2">
    <source>
        <dbReference type="Pfam" id="PF00561"/>
    </source>
</evidence>
<dbReference type="Proteomes" id="UP000193884">
    <property type="component" value="Unassembled WGS sequence"/>
</dbReference>
<dbReference type="RefSeq" id="WP_085352652.1">
    <property type="nucleotide sequence ID" value="NZ_NAEX01000186.1"/>
</dbReference>
<dbReference type="Gene3D" id="3.40.50.1820">
    <property type="entry name" value="alpha/beta hydrolase"/>
    <property type="match status" value="1"/>
</dbReference>
<dbReference type="PRINTS" id="PR00412">
    <property type="entry name" value="EPOXHYDRLASE"/>
</dbReference>
<dbReference type="OrthoDB" id="9812774at2"/>
<keyword evidence="1 3" id="KW-0378">Hydrolase</keyword>
<dbReference type="PANTHER" id="PTHR43329">
    <property type="entry name" value="EPOXIDE HYDROLASE"/>
    <property type="match status" value="1"/>
</dbReference>
<proteinExistence type="predicted"/>
<dbReference type="InterPro" id="IPR000073">
    <property type="entry name" value="AB_hydrolase_1"/>
</dbReference>
<feature type="domain" description="AB hydrolase-1" evidence="2">
    <location>
        <begin position="39"/>
        <end position="179"/>
    </location>
</feature>
<reference evidence="5 6" key="1">
    <citation type="submission" date="2017-03" db="EMBL/GenBank/DDBJ databases">
        <title>Whole genome sequences of fourteen strains of Bradyrhizobium canariense and one strain of Bradyrhizobium japonicum isolated from Lupinus (Papilionoideae: Genisteae) species in Algeria.</title>
        <authorList>
            <person name="Crovadore J."/>
            <person name="Chekireb D."/>
            <person name="Brachmann A."/>
            <person name="Chablais R."/>
            <person name="Cochard B."/>
            <person name="Lefort F."/>
        </authorList>
    </citation>
    <scope>NUCLEOTIDE SEQUENCE [LARGE SCALE GENOMIC DNA]</scope>
    <source>
        <strain evidence="3 5">UBMA195</strain>
        <strain evidence="4 6">UBMAN05</strain>
    </source>
</reference>
<accession>A0A1X3F7Q0</accession>
<comment type="caution">
    <text evidence="3">The sequence shown here is derived from an EMBL/GenBank/DDBJ whole genome shotgun (WGS) entry which is preliminary data.</text>
</comment>
<dbReference type="SUPFAM" id="SSF53474">
    <property type="entry name" value="alpha/beta-Hydrolases"/>
    <property type="match status" value="1"/>
</dbReference>
<dbReference type="Proteomes" id="UP000193553">
    <property type="component" value="Unassembled WGS sequence"/>
</dbReference>
<evidence type="ECO:0000256" key="1">
    <source>
        <dbReference type="ARBA" id="ARBA00022801"/>
    </source>
</evidence>